<dbReference type="GO" id="GO:0000978">
    <property type="term" value="F:RNA polymerase II cis-regulatory region sequence-specific DNA binding"/>
    <property type="evidence" value="ECO:0007669"/>
    <property type="project" value="UniProtKB-ARBA"/>
</dbReference>
<proteinExistence type="inferred from homology"/>
<evidence type="ECO:0000256" key="3">
    <source>
        <dbReference type="ARBA" id="ARBA00022723"/>
    </source>
</evidence>
<evidence type="ECO:0000256" key="9">
    <source>
        <dbReference type="PROSITE-ProRule" id="PRU00042"/>
    </source>
</evidence>
<dbReference type="GO" id="GO:0005634">
    <property type="term" value="C:nucleus"/>
    <property type="evidence" value="ECO:0007669"/>
    <property type="project" value="UniProtKB-SubCell"/>
</dbReference>
<evidence type="ECO:0000256" key="2">
    <source>
        <dbReference type="ARBA" id="ARBA00022491"/>
    </source>
</evidence>
<dbReference type="PROSITE" id="PS00028">
    <property type="entry name" value="ZINC_FINGER_C2H2_1"/>
    <property type="match status" value="1"/>
</dbReference>
<name>A0A1B7TGV3_9ASCO</name>
<keyword evidence="5 9" id="KW-0863">Zinc-finger</keyword>
<evidence type="ECO:0000259" key="10">
    <source>
        <dbReference type="PROSITE" id="PS50157"/>
    </source>
</evidence>
<dbReference type="PANTHER" id="PTHR47257">
    <property type="entry name" value="PH-RESPONSE TRANSCRIPTION FACTOR PACC/RIM101"/>
    <property type="match status" value="1"/>
</dbReference>
<dbReference type="InterPro" id="IPR036236">
    <property type="entry name" value="Znf_C2H2_sf"/>
</dbReference>
<dbReference type="SUPFAM" id="SSF57667">
    <property type="entry name" value="beta-beta-alpha zinc fingers"/>
    <property type="match status" value="1"/>
</dbReference>
<protein>
    <recommendedName>
        <fullName evidence="10">C2H2-type domain-containing protein</fullName>
    </recommendedName>
</protein>
<feature type="non-terminal residue" evidence="11">
    <location>
        <position position="75"/>
    </location>
</feature>
<dbReference type="PANTHER" id="PTHR47257:SF1">
    <property type="entry name" value="PH-RESPONSE TRANSCRIPTION FACTOR PACC_RIM101"/>
    <property type="match status" value="1"/>
</dbReference>
<keyword evidence="3" id="KW-0479">Metal-binding</keyword>
<evidence type="ECO:0000313" key="11">
    <source>
        <dbReference type="EMBL" id="OBA27979.1"/>
    </source>
</evidence>
<comment type="caution">
    <text evidence="11">The sequence shown here is derived from an EMBL/GenBank/DDBJ whole genome shotgun (WGS) entry which is preliminary data.</text>
</comment>
<dbReference type="AlphaFoldDB" id="A0A1B7TGV3"/>
<dbReference type="InterPro" id="IPR050806">
    <property type="entry name" value="pacC/RIM101"/>
</dbReference>
<reference evidence="12" key="1">
    <citation type="journal article" date="2016" name="Proc. Natl. Acad. Sci. U.S.A.">
        <title>Comparative genomics of biotechnologically important yeasts.</title>
        <authorList>
            <person name="Riley R."/>
            <person name="Haridas S."/>
            <person name="Wolfe K.H."/>
            <person name="Lopes M.R."/>
            <person name="Hittinger C.T."/>
            <person name="Goeker M."/>
            <person name="Salamov A.A."/>
            <person name="Wisecaver J.H."/>
            <person name="Long T.M."/>
            <person name="Calvey C.H."/>
            <person name="Aerts A.L."/>
            <person name="Barry K.W."/>
            <person name="Choi C."/>
            <person name="Clum A."/>
            <person name="Coughlan A.Y."/>
            <person name="Deshpande S."/>
            <person name="Douglass A.P."/>
            <person name="Hanson S.J."/>
            <person name="Klenk H.-P."/>
            <person name="LaButti K.M."/>
            <person name="Lapidus A."/>
            <person name="Lindquist E.A."/>
            <person name="Lipzen A.M."/>
            <person name="Meier-Kolthoff J.P."/>
            <person name="Ohm R.A."/>
            <person name="Otillar R.P."/>
            <person name="Pangilinan J.L."/>
            <person name="Peng Y."/>
            <person name="Rokas A."/>
            <person name="Rosa C.A."/>
            <person name="Scheuner C."/>
            <person name="Sibirny A.A."/>
            <person name="Slot J.C."/>
            <person name="Stielow J.B."/>
            <person name="Sun H."/>
            <person name="Kurtzman C.P."/>
            <person name="Blackwell M."/>
            <person name="Grigoriev I.V."/>
            <person name="Jeffries T.W."/>
        </authorList>
    </citation>
    <scope>NUCLEOTIDE SEQUENCE [LARGE SCALE GENOMIC DNA]</scope>
    <source>
        <strain evidence="12">NRRL Y-1626</strain>
    </source>
</reference>
<keyword evidence="2" id="KW-0678">Repressor</keyword>
<feature type="domain" description="C2H2-type" evidence="10">
    <location>
        <begin position="53"/>
        <end position="75"/>
    </location>
</feature>
<dbReference type="Proteomes" id="UP000092321">
    <property type="component" value="Unassembled WGS sequence"/>
</dbReference>
<evidence type="ECO:0000256" key="6">
    <source>
        <dbReference type="ARBA" id="ARBA00022833"/>
    </source>
</evidence>
<feature type="non-terminal residue" evidence="11">
    <location>
        <position position="1"/>
    </location>
</feature>
<comment type="subcellular location">
    <subcellularLocation>
        <location evidence="1">Nucleus</location>
    </subcellularLocation>
</comment>
<evidence type="ECO:0000313" key="12">
    <source>
        <dbReference type="Proteomes" id="UP000092321"/>
    </source>
</evidence>
<dbReference type="SMART" id="SM00355">
    <property type="entry name" value="ZnF_C2H2"/>
    <property type="match status" value="2"/>
</dbReference>
<keyword evidence="12" id="KW-1185">Reference proteome</keyword>
<evidence type="ECO:0000256" key="8">
    <source>
        <dbReference type="ARBA" id="ARBA00038089"/>
    </source>
</evidence>
<organism evidence="11 12">
    <name type="scientific">Hanseniaspora valbyensis NRRL Y-1626</name>
    <dbReference type="NCBI Taxonomy" id="766949"/>
    <lineage>
        <taxon>Eukaryota</taxon>
        <taxon>Fungi</taxon>
        <taxon>Dikarya</taxon>
        <taxon>Ascomycota</taxon>
        <taxon>Saccharomycotina</taxon>
        <taxon>Saccharomycetes</taxon>
        <taxon>Saccharomycodales</taxon>
        <taxon>Saccharomycodaceae</taxon>
        <taxon>Hanseniaspora</taxon>
    </lineage>
</organism>
<dbReference type="GO" id="GO:0008270">
    <property type="term" value="F:zinc ion binding"/>
    <property type="evidence" value="ECO:0007669"/>
    <property type="project" value="UniProtKB-KW"/>
</dbReference>
<evidence type="ECO:0000256" key="5">
    <source>
        <dbReference type="ARBA" id="ARBA00022771"/>
    </source>
</evidence>
<dbReference type="GO" id="GO:0000981">
    <property type="term" value="F:DNA-binding transcription factor activity, RNA polymerase II-specific"/>
    <property type="evidence" value="ECO:0007669"/>
    <property type="project" value="UniProtKB-ARBA"/>
</dbReference>
<gene>
    <name evidence="11" type="ORF">HANVADRAFT_13860</name>
</gene>
<keyword evidence="7" id="KW-0539">Nucleus</keyword>
<evidence type="ECO:0000256" key="7">
    <source>
        <dbReference type="ARBA" id="ARBA00023242"/>
    </source>
</evidence>
<evidence type="ECO:0000256" key="4">
    <source>
        <dbReference type="ARBA" id="ARBA00022737"/>
    </source>
</evidence>
<accession>A0A1B7TGV3</accession>
<dbReference type="InterPro" id="IPR013087">
    <property type="entry name" value="Znf_C2H2_type"/>
</dbReference>
<keyword evidence="4" id="KW-0677">Repeat</keyword>
<dbReference type="Gene3D" id="3.30.160.60">
    <property type="entry name" value="Classic Zinc Finger"/>
    <property type="match status" value="1"/>
</dbReference>
<comment type="similarity">
    <text evidence="8">Belongs to the pacC/RIM101 family.</text>
</comment>
<sequence length="75" mass="9080">KLLYTHVCKDHIGRKHPPTHEYHCLWGTCKHPMTYKRDHLISHIMVHVPMKNFSCEICKKKFKRSHDLKKHSKIH</sequence>
<dbReference type="GO" id="GO:0045944">
    <property type="term" value="P:positive regulation of transcription by RNA polymerase II"/>
    <property type="evidence" value="ECO:0007669"/>
    <property type="project" value="TreeGrafter"/>
</dbReference>
<dbReference type="PROSITE" id="PS50157">
    <property type="entry name" value="ZINC_FINGER_C2H2_2"/>
    <property type="match status" value="1"/>
</dbReference>
<evidence type="ECO:0000256" key="1">
    <source>
        <dbReference type="ARBA" id="ARBA00004123"/>
    </source>
</evidence>
<dbReference type="FunFam" id="3.30.160.60:FF:000072">
    <property type="entry name" value="zinc finger protein 143 isoform X1"/>
    <property type="match status" value="1"/>
</dbReference>
<dbReference type="OrthoDB" id="6155966at2759"/>
<keyword evidence="6" id="KW-0862">Zinc</keyword>
<dbReference type="EMBL" id="LXPE01000005">
    <property type="protein sequence ID" value="OBA27979.1"/>
    <property type="molecule type" value="Genomic_DNA"/>
</dbReference>